<evidence type="ECO:0000256" key="6">
    <source>
        <dbReference type="RuleBase" id="RU003376"/>
    </source>
</evidence>
<dbReference type="KEGG" id="aba:Acid345_2023"/>
<gene>
    <name evidence="10" type="ordered locus">Acid345_2023</name>
</gene>
<dbReference type="InterPro" id="IPR035973">
    <property type="entry name" value="Cyt_c_oxidase_su3-like_sf"/>
</dbReference>
<dbReference type="eggNOG" id="COG1845">
    <property type="taxonomic scope" value="Bacteria"/>
</dbReference>
<dbReference type="PANTHER" id="PTHR11403">
    <property type="entry name" value="CYTOCHROME C OXIDASE SUBUNIT III"/>
    <property type="match status" value="1"/>
</dbReference>
<feature type="region of interest" description="Disordered" evidence="7">
    <location>
        <begin position="1"/>
        <end position="23"/>
    </location>
</feature>
<organism evidence="10 11">
    <name type="scientific">Koribacter versatilis (strain Ellin345)</name>
    <dbReference type="NCBI Taxonomy" id="204669"/>
    <lineage>
        <taxon>Bacteria</taxon>
        <taxon>Pseudomonadati</taxon>
        <taxon>Acidobacteriota</taxon>
        <taxon>Terriglobia</taxon>
        <taxon>Terriglobales</taxon>
        <taxon>Candidatus Korobacteraceae</taxon>
        <taxon>Candidatus Korobacter</taxon>
    </lineage>
</organism>
<dbReference type="InterPro" id="IPR013833">
    <property type="entry name" value="Cyt_c_oxidase_su3_a-hlx"/>
</dbReference>
<dbReference type="SUPFAM" id="SSF81452">
    <property type="entry name" value="Cytochrome c oxidase subunit III-like"/>
    <property type="match status" value="1"/>
</dbReference>
<feature type="transmembrane region" description="Helical" evidence="8">
    <location>
        <begin position="150"/>
        <end position="168"/>
    </location>
</feature>
<dbReference type="STRING" id="204669.Acid345_2023"/>
<keyword evidence="5 8" id="KW-0472">Membrane</keyword>
<feature type="transmembrane region" description="Helical" evidence="8">
    <location>
        <begin position="226"/>
        <end position="251"/>
    </location>
</feature>
<dbReference type="Proteomes" id="UP000002432">
    <property type="component" value="Chromosome"/>
</dbReference>
<name>Q1IQ26_KORVE</name>
<feature type="domain" description="Heme-copper oxidase subunit III family profile" evidence="9">
    <location>
        <begin position="55"/>
        <end position="254"/>
    </location>
</feature>
<keyword evidence="11" id="KW-1185">Reference proteome</keyword>
<evidence type="ECO:0000256" key="5">
    <source>
        <dbReference type="ARBA" id="ARBA00023136"/>
    </source>
</evidence>
<evidence type="ECO:0000256" key="4">
    <source>
        <dbReference type="ARBA" id="ARBA00022989"/>
    </source>
</evidence>
<evidence type="ECO:0000313" key="10">
    <source>
        <dbReference type="EMBL" id="ABF41024.1"/>
    </source>
</evidence>
<evidence type="ECO:0000313" key="11">
    <source>
        <dbReference type="Proteomes" id="UP000002432"/>
    </source>
</evidence>
<dbReference type="GO" id="GO:0005886">
    <property type="term" value="C:plasma membrane"/>
    <property type="evidence" value="ECO:0007669"/>
    <property type="project" value="UniProtKB-SubCell"/>
</dbReference>
<evidence type="ECO:0000259" key="9">
    <source>
        <dbReference type="PROSITE" id="PS50253"/>
    </source>
</evidence>
<accession>Q1IQ26</accession>
<dbReference type="EMBL" id="CP000360">
    <property type="protein sequence ID" value="ABF41024.1"/>
    <property type="molecule type" value="Genomic_DNA"/>
</dbReference>
<dbReference type="RefSeq" id="WP_011522825.1">
    <property type="nucleotide sequence ID" value="NC_008009.1"/>
</dbReference>
<dbReference type="AlphaFoldDB" id="Q1IQ26"/>
<proteinExistence type="inferred from homology"/>
<dbReference type="HOGENOM" id="CLU_044071_4_1_0"/>
<dbReference type="GO" id="GO:0019646">
    <property type="term" value="P:aerobic electron transport chain"/>
    <property type="evidence" value="ECO:0007669"/>
    <property type="project" value="InterPro"/>
</dbReference>
<evidence type="ECO:0000256" key="8">
    <source>
        <dbReference type="SAM" id="Phobius"/>
    </source>
</evidence>
<feature type="transmembrane region" description="Helical" evidence="8">
    <location>
        <begin position="57"/>
        <end position="80"/>
    </location>
</feature>
<dbReference type="Gene3D" id="1.20.120.80">
    <property type="entry name" value="Cytochrome c oxidase, subunit III, four-helix bundle"/>
    <property type="match status" value="1"/>
</dbReference>
<dbReference type="PROSITE" id="PS50253">
    <property type="entry name" value="COX3"/>
    <property type="match status" value="1"/>
</dbReference>
<dbReference type="InterPro" id="IPR024791">
    <property type="entry name" value="Cyt_c/ubiquinol_Oxase_su3"/>
</dbReference>
<keyword evidence="4 8" id="KW-1133">Transmembrane helix</keyword>
<comment type="similarity">
    <text evidence="2 6">Belongs to the cytochrome c oxidase subunit 3 family.</text>
</comment>
<evidence type="ECO:0000256" key="3">
    <source>
        <dbReference type="ARBA" id="ARBA00022692"/>
    </source>
</evidence>
<sequence>MHMPPGSGLRSRDPITSNGGGRGPIPVDYDWGGDGHRGGGDDDRFPSYPERLRRVKLAVYIVLASIVMLFVGFSSLMLARKSGTRYDMATNNYVSDWTPVSLPLKLLFLNTILLALSSFTLELARKQARRRVALFGLHVPGVSLGREVGFPWLGATLMLAGGFLYGQYRAWGMLHHHGLYMGTMISSSFFFILTGAHAAHLLAGITALTYAGVVSFVRRAPENYRLIIDATSIFWHFMGVLWVYLFALMYFSGV</sequence>
<dbReference type="OrthoDB" id="112578at2"/>
<reference evidence="10 11" key="1">
    <citation type="journal article" date="2009" name="Appl. Environ. Microbiol.">
        <title>Three genomes from the phylum Acidobacteria provide insight into the lifestyles of these microorganisms in soils.</title>
        <authorList>
            <person name="Ward N.L."/>
            <person name="Challacombe J.F."/>
            <person name="Janssen P.H."/>
            <person name="Henrissat B."/>
            <person name="Coutinho P.M."/>
            <person name="Wu M."/>
            <person name="Xie G."/>
            <person name="Haft D.H."/>
            <person name="Sait M."/>
            <person name="Badger J."/>
            <person name="Barabote R.D."/>
            <person name="Bradley B."/>
            <person name="Brettin T.S."/>
            <person name="Brinkac L.M."/>
            <person name="Bruce D."/>
            <person name="Creasy T."/>
            <person name="Daugherty S.C."/>
            <person name="Davidsen T.M."/>
            <person name="DeBoy R.T."/>
            <person name="Detter J.C."/>
            <person name="Dodson R.J."/>
            <person name="Durkin A.S."/>
            <person name="Ganapathy A."/>
            <person name="Gwinn-Giglio M."/>
            <person name="Han C.S."/>
            <person name="Khouri H."/>
            <person name="Kiss H."/>
            <person name="Kothari S.P."/>
            <person name="Madupu R."/>
            <person name="Nelson K.E."/>
            <person name="Nelson W.C."/>
            <person name="Paulsen I."/>
            <person name="Penn K."/>
            <person name="Ren Q."/>
            <person name="Rosovitz M.J."/>
            <person name="Selengut J.D."/>
            <person name="Shrivastava S."/>
            <person name="Sullivan S.A."/>
            <person name="Tapia R."/>
            <person name="Thompson L.S."/>
            <person name="Watkins K.L."/>
            <person name="Yang Q."/>
            <person name="Yu C."/>
            <person name="Zafar N."/>
            <person name="Zhou L."/>
            <person name="Kuske C.R."/>
        </authorList>
    </citation>
    <scope>NUCLEOTIDE SEQUENCE [LARGE SCALE GENOMIC DNA]</scope>
    <source>
        <strain evidence="10 11">Ellin345</strain>
    </source>
</reference>
<dbReference type="GO" id="GO:0004129">
    <property type="term" value="F:cytochrome-c oxidase activity"/>
    <property type="evidence" value="ECO:0007669"/>
    <property type="project" value="InterPro"/>
</dbReference>
<feature type="transmembrane region" description="Helical" evidence="8">
    <location>
        <begin position="188"/>
        <end position="214"/>
    </location>
</feature>
<dbReference type="InterPro" id="IPR000298">
    <property type="entry name" value="Cyt_c_oxidase-like_su3"/>
</dbReference>
<protein>
    <submittedName>
        <fullName evidence="10">Heme/copper-type cytochrome/quinol oxidase subunit 3-like protein</fullName>
    </submittedName>
</protein>
<dbReference type="EnsemblBacteria" id="ABF41024">
    <property type="protein sequence ID" value="ABF41024"/>
    <property type="gene ID" value="Acid345_2023"/>
</dbReference>
<comment type="subcellular location">
    <subcellularLocation>
        <location evidence="6">Cell membrane</location>
        <topology evidence="6">Multi-pass membrane protein</topology>
    </subcellularLocation>
    <subcellularLocation>
        <location evidence="1">Membrane</location>
        <topology evidence="1">Multi-pass membrane protein</topology>
    </subcellularLocation>
</comment>
<evidence type="ECO:0000256" key="1">
    <source>
        <dbReference type="ARBA" id="ARBA00004141"/>
    </source>
</evidence>
<evidence type="ECO:0000256" key="2">
    <source>
        <dbReference type="ARBA" id="ARBA00010581"/>
    </source>
</evidence>
<dbReference type="PANTHER" id="PTHR11403:SF10">
    <property type="entry name" value="CYTOCHROME C OXIDASE"/>
    <property type="match status" value="1"/>
</dbReference>
<evidence type="ECO:0000256" key="7">
    <source>
        <dbReference type="SAM" id="MobiDB-lite"/>
    </source>
</evidence>
<feature type="transmembrane region" description="Helical" evidence="8">
    <location>
        <begin position="100"/>
        <end position="121"/>
    </location>
</feature>
<keyword evidence="3 6" id="KW-0812">Transmembrane</keyword>